<evidence type="ECO:0000313" key="2">
    <source>
        <dbReference type="Proteomes" id="UP000275925"/>
    </source>
</evidence>
<proteinExistence type="predicted"/>
<keyword evidence="2" id="KW-1185">Reference proteome</keyword>
<reference evidence="1 2" key="1">
    <citation type="journal article" date="2019" name="ISME J.">
        <title>Genome analyses of uncultured TG2/ZB3 bacteria in 'Margulisbacteria' specifically attached to ectosymbiotic spirochetes of protists in the termite gut.</title>
        <authorList>
            <person name="Utami Y.D."/>
            <person name="Kuwahara H."/>
            <person name="Igai K."/>
            <person name="Murakami T."/>
            <person name="Sugaya K."/>
            <person name="Morikawa T."/>
            <person name="Nagura Y."/>
            <person name="Yuki M."/>
            <person name="Deevong P."/>
            <person name="Inoue T."/>
            <person name="Kihara K."/>
            <person name="Lo N."/>
            <person name="Yamada A."/>
            <person name="Ohkuma M."/>
            <person name="Hongoh Y."/>
        </authorList>
    </citation>
    <scope>NUCLEOTIDE SEQUENCE [LARGE SCALE GENOMIC DNA]</scope>
    <source>
        <strain evidence="1">NkOx7-02</strain>
    </source>
</reference>
<dbReference type="Proteomes" id="UP000275925">
    <property type="component" value="Unassembled WGS sequence"/>
</dbReference>
<sequence>MQSKLIAGRSGKIIVKISKQKEYKAYFGDQNLREYFKLHNVRGKYYQVEFRTNKIVPRLFLENTGIFLPEDVAALMLGFGENNFIEDNIWYHLADQDIMFRRTFNYVLSQLSIFFVNSGEVLCCALTGLQTANNILKNDLIFLLDEASKRAEQYGRVSVARQIKHSADSFVRTAARIQRIIIKYQGNVDSRKYNFRLLKELLRIRLAVEKITSLVAKILYMHEDKKMHDSLRSSLCANLGLLPSPGAEKIPADRLST</sequence>
<organism evidence="1 2">
    <name type="scientific">Candidatus Termititenax persephonae</name>
    <dbReference type="NCBI Taxonomy" id="2218525"/>
    <lineage>
        <taxon>Bacteria</taxon>
        <taxon>Bacillati</taxon>
        <taxon>Candidatus Margulisiibacteriota</taxon>
        <taxon>Candidatus Termititenacia</taxon>
        <taxon>Candidatus Termititenacales</taxon>
        <taxon>Candidatus Termititenacaceae</taxon>
        <taxon>Candidatus Termititenax</taxon>
    </lineage>
</organism>
<evidence type="ECO:0000313" key="1">
    <source>
        <dbReference type="EMBL" id="GBR75750.1"/>
    </source>
</evidence>
<dbReference type="EMBL" id="BGZO01000007">
    <property type="protein sequence ID" value="GBR75750.1"/>
    <property type="molecule type" value="Genomic_DNA"/>
</dbReference>
<gene>
    <name evidence="1" type="ORF">NO2_0393</name>
</gene>
<dbReference type="AlphaFoldDB" id="A0A388TG48"/>
<name>A0A388TG48_9BACT</name>
<protein>
    <submittedName>
        <fullName evidence="1">Uncharacterized protein</fullName>
    </submittedName>
</protein>
<accession>A0A388TG48</accession>
<comment type="caution">
    <text evidence="1">The sequence shown here is derived from an EMBL/GenBank/DDBJ whole genome shotgun (WGS) entry which is preliminary data.</text>
</comment>